<proteinExistence type="predicted"/>
<evidence type="ECO:0000256" key="5">
    <source>
        <dbReference type="ARBA" id="ARBA00022989"/>
    </source>
</evidence>
<dbReference type="InterPro" id="IPR011527">
    <property type="entry name" value="ABC1_TM_dom"/>
</dbReference>
<evidence type="ECO:0000259" key="8">
    <source>
        <dbReference type="PROSITE" id="PS50893"/>
    </source>
</evidence>
<name>D1AKV4_SEBTE</name>
<keyword evidence="11" id="KW-1185">Reference proteome</keyword>
<comment type="subcellular location">
    <subcellularLocation>
        <location evidence="1">Cell membrane</location>
        <topology evidence="1">Multi-pass membrane protein</topology>
    </subcellularLocation>
</comment>
<feature type="domain" description="ABC transporter" evidence="8">
    <location>
        <begin position="333"/>
        <end position="568"/>
    </location>
</feature>
<dbReference type="PANTHER" id="PTHR43394:SF1">
    <property type="entry name" value="ATP-BINDING CASSETTE SUB-FAMILY B MEMBER 10, MITOCHONDRIAL"/>
    <property type="match status" value="1"/>
</dbReference>
<evidence type="ECO:0000256" key="1">
    <source>
        <dbReference type="ARBA" id="ARBA00004651"/>
    </source>
</evidence>
<organism evidence="10 11">
    <name type="scientific">Sebaldella termitidis (strain ATCC 33386 / NCTC 11300)</name>
    <dbReference type="NCBI Taxonomy" id="526218"/>
    <lineage>
        <taxon>Bacteria</taxon>
        <taxon>Fusobacteriati</taxon>
        <taxon>Fusobacteriota</taxon>
        <taxon>Fusobacteriia</taxon>
        <taxon>Fusobacteriales</taxon>
        <taxon>Leptotrichiaceae</taxon>
        <taxon>Sebaldella</taxon>
    </lineage>
</organism>
<reference evidence="10 11" key="2">
    <citation type="journal article" date="2010" name="Stand. Genomic Sci.">
        <title>Complete genome sequence of Sebaldella termitidis type strain (NCTC 11300).</title>
        <authorList>
            <person name="Harmon-Smith M."/>
            <person name="Celia L."/>
            <person name="Chertkov O."/>
            <person name="Lapidus A."/>
            <person name="Copeland A."/>
            <person name="Glavina Del Rio T."/>
            <person name="Nolan M."/>
            <person name="Lucas S."/>
            <person name="Tice H."/>
            <person name="Cheng J.F."/>
            <person name="Han C."/>
            <person name="Detter J.C."/>
            <person name="Bruce D."/>
            <person name="Goodwin L."/>
            <person name="Pitluck S."/>
            <person name="Pati A."/>
            <person name="Liolios K."/>
            <person name="Ivanova N."/>
            <person name="Mavromatis K."/>
            <person name="Mikhailova N."/>
            <person name="Chen A."/>
            <person name="Palaniappan K."/>
            <person name="Land M."/>
            <person name="Hauser L."/>
            <person name="Chang Y.J."/>
            <person name="Jeffries C.D."/>
            <person name="Brettin T."/>
            <person name="Goker M."/>
            <person name="Beck B."/>
            <person name="Bristow J."/>
            <person name="Eisen J.A."/>
            <person name="Markowitz V."/>
            <person name="Hugenholtz P."/>
            <person name="Kyrpides N.C."/>
            <person name="Klenk H.P."/>
            <person name="Chen F."/>
        </authorList>
    </citation>
    <scope>NUCLEOTIDE SEQUENCE [LARGE SCALE GENOMIC DNA]</scope>
    <source>
        <strain evidence="11">ATCC 33386 / NCTC 11300</strain>
    </source>
</reference>
<evidence type="ECO:0000256" key="7">
    <source>
        <dbReference type="SAM" id="Phobius"/>
    </source>
</evidence>
<feature type="domain" description="ABC transmembrane type-1" evidence="9">
    <location>
        <begin position="18"/>
        <end position="299"/>
    </location>
</feature>
<dbReference type="Pfam" id="PF00005">
    <property type="entry name" value="ABC_tran"/>
    <property type="match status" value="1"/>
</dbReference>
<dbReference type="Gene3D" id="3.40.50.300">
    <property type="entry name" value="P-loop containing nucleotide triphosphate hydrolases"/>
    <property type="match status" value="1"/>
</dbReference>
<feature type="transmembrane region" description="Helical" evidence="7">
    <location>
        <begin position="57"/>
        <end position="82"/>
    </location>
</feature>
<dbReference type="Pfam" id="PF00664">
    <property type="entry name" value="ABC_membrane"/>
    <property type="match status" value="1"/>
</dbReference>
<evidence type="ECO:0000256" key="4">
    <source>
        <dbReference type="ARBA" id="ARBA00022840"/>
    </source>
</evidence>
<keyword evidence="3" id="KW-0547">Nucleotide-binding</keyword>
<dbReference type="PROSITE" id="PS00211">
    <property type="entry name" value="ABC_TRANSPORTER_1"/>
    <property type="match status" value="1"/>
</dbReference>
<gene>
    <name evidence="10" type="ordered locus">Sterm_0235</name>
</gene>
<feature type="transmembrane region" description="Helical" evidence="7">
    <location>
        <begin position="135"/>
        <end position="152"/>
    </location>
</feature>
<dbReference type="STRING" id="526218.Sterm_0235"/>
<evidence type="ECO:0000256" key="2">
    <source>
        <dbReference type="ARBA" id="ARBA00022692"/>
    </source>
</evidence>
<dbReference type="FunFam" id="3.40.50.300:FF:000218">
    <property type="entry name" value="Multidrug ABC transporter ATP-binding protein"/>
    <property type="match status" value="1"/>
</dbReference>
<evidence type="ECO:0000256" key="3">
    <source>
        <dbReference type="ARBA" id="ARBA00022741"/>
    </source>
</evidence>
<dbReference type="Proteomes" id="UP000000845">
    <property type="component" value="Chromosome"/>
</dbReference>
<dbReference type="InterPro" id="IPR003593">
    <property type="entry name" value="AAA+_ATPase"/>
</dbReference>
<dbReference type="AlphaFoldDB" id="D1AKV4"/>
<dbReference type="InterPro" id="IPR039421">
    <property type="entry name" value="Type_1_exporter"/>
</dbReference>
<dbReference type="HOGENOM" id="CLU_000604_84_3_0"/>
<sequence>MFRKFLDYILKYRKNMSLVLLVVMGITAIDLILPFFSRQILNVYIPENNSEAIIKGGLIFTGLVIIYTGLNFSQAYFGHIWGLRLHQDMRERAFKKLQVLPFEYFDKNKVGIILSRVTNDLFTISEMIHHGLEDFLTFFLVSIVGFILLLQINIPITLLIFAFVAVQLIATAMARKHMENIFRKAREKTSSVYAKLESSISAVRLTRAFANEGRELEDFRSGAKLQEKMAKRTNFALAMFSAVNNFFSLLLNIVILTISGTAVIKGVINYGDLLAYIVYFNLLMAPMKLIIRSFETIQEGWVSFVRFQELIDEPEPIKNAPDAVMLKNIKGNINFENVTFKYEAGTETILKHFNLNIPAGKMVALVGPSGVGKTTIAQIIPRFYEIESGNVYIDDTDIRQADLHSLRENIGYVQQDVVIFWGTIRDNIEYGKLGASDIEVITAAKHAGIHEFIMSLPEGYDTFVGERGVKLSGGQKQRISLARIFLKNPRILILDEATSALDNITEAIIQENIEKLTKNRTVIVVAHRLSTIKQADQIIVLDKDGIVESGTHSELIRNENGHYFKLYNTQLNGFITG</sequence>
<keyword evidence="4" id="KW-0067">ATP-binding</keyword>
<dbReference type="GO" id="GO:0005886">
    <property type="term" value="C:plasma membrane"/>
    <property type="evidence" value="ECO:0007669"/>
    <property type="project" value="UniProtKB-SubCell"/>
</dbReference>
<dbReference type="GO" id="GO:0016887">
    <property type="term" value="F:ATP hydrolysis activity"/>
    <property type="evidence" value="ECO:0007669"/>
    <property type="project" value="InterPro"/>
</dbReference>
<keyword evidence="2 7" id="KW-0812">Transmembrane</keyword>
<dbReference type="GO" id="GO:0005524">
    <property type="term" value="F:ATP binding"/>
    <property type="evidence" value="ECO:0007669"/>
    <property type="project" value="UniProtKB-KW"/>
</dbReference>
<dbReference type="InterPro" id="IPR017871">
    <property type="entry name" value="ABC_transporter-like_CS"/>
</dbReference>
<evidence type="ECO:0000313" key="10">
    <source>
        <dbReference type="EMBL" id="ACZ07120.1"/>
    </source>
</evidence>
<evidence type="ECO:0000256" key="6">
    <source>
        <dbReference type="ARBA" id="ARBA00023136"/>
    </source>
</evidence>
<dbReference type="PANTHER" id="PTHR43394">
    <property type="entry name" value="ATP-DEPENDENT PERMEASE MDL1, MITOCHONDRIAL"/>
    <property type="match status" value="1"/>
</dbReference>
<dbReference type="InterPro" id="IPR027417">
    <property type="entry name" value="P-loop_NTPase"/>
</dbReference>
<dbReference type="RefSeq" id="WP_012859719.1">
    <property type="nucleotide sequence ID" value="NC_013517.1"/>
</dbReference>
<dbReference type="GO" id="GO:0015421">
    <property type="term" value="F:ABC-type oligopeptide transporter activity"/>
    <property type="evidence" value="ECO:0007669"/>
    <property type="project" value="TreeGrafter"/>
</dbReference>
<dbReference type="PROSITE" id="PS50929">
    <property type="entry name" value="ABC_TM1F"/>
    <property type="match status" value="1"/>
</dbReference>
<dbReference type="SUPFAM" id="SSF90123">
    <property type="entry name" value="ABC transporter transmembrane region"/>
    <property type="match status" value="1"/>
</dbReference>
<evidence type="ECO:0000313" key="11">
    <source>
        <dbReference type="Proteomes" id="UP000000845"/>
    </source>
</evidence>
<dbReference type="eggNOG" id="COG1132">
    <property type="taxonomic scope" value="Bacteria"/>
</dbReference>
<dbReference type="Gene3D" id="1.20.1560.10">
    <property type="entry name" value="ABC transporter type 1, transmembrane domain"/>
    <property type="match status" value="1"/>
</dbReference>
<dbReference type="KEGG" id="str:Sterm_0235"/>
<accession>D1AKV4</accession>
<dbReference type="EMBL" id="CP001739">
    <property type="protein sequence ID" value="ACZ07120.1"/>
    <property type="molecule type" value="Genomic_DNA"/>
</dbReference>
<dbReference type="SUPFAM" id="SSF52540">
    <property type="entry name" value="P-loop containing nucleoside triphosphate hydrolases"/>
    <property type="match status" value="1"/>
</dbReference>
<dbReference type="CDD" id="cd18549">
    <property type="entry name" value="ABC_6TM_YwjA_like"/>
    <property type="match status" value="1"/>
</dbReference>
<feature type="transmembrane region" description="Helical" evidence="7">
    <location>
        <begin position="18"/>
        <end position="37"/>
    </location>
</feature>
<dbReference type="PROSITE" id="PS50893">
    <property type="entry name" value="ABC_TRANSPORTER_2"/>
    <property type="match status" value="1"/>
</dbReference>
<keyword evidence="5 7" id="KW-1133">Transmembrane helix</keyword>
<dbReference type="InterPro" id="IPR036640">
    <property type="entry name" value="ABC1_TM_sf"/>
</dbReference>
<evidence type="ECO:0000259" key="9">
    <source>
        <dbReference type="PROSITE" id="PS50929"/>
    </source>
</evidence>
<dbReference type="InterPro" id="IPR003439">
    <property type="entry name" value="ABC_transporter-like_ATP-bd"/>
</dbReference>
<protein>
    <submittedName>
        <fullName evidence="10">ABC transporter related protein</fullName>
    </submittedName>
</protein>
<feature type="transmembrane region" description="Helical" evidence="7">
    <location>
        <begin position="235"/>
        <end position="261"/>
    </location>
</feature>
<keyword evidence="6 7" id="KW-0472">Membrane</keyword>
<reference evidence="11" key="1">
    <citation type="submission" date="2009-09" db="EMBL/GenBank/DDBJ databases">
        <title>The complete chromosome of Sebaldella termitidis ATCC 33386.</title>
        <authorList>
            <consortium name="US DOE Joint Genome Institute (JGI-PGF)"/>
            <person name="Lucas S."/>
            <person name="Copeland A."/>
            <person name="Lapidus A."/>
            <person name="Glavina del Rio T."/>
            <person name="Dalin E."/>
            <person name="Tice H."/>
            <person name="Bruce D."/>
            <person name="Goodwin L."/>
            <person name="Pitluck S."/>
            <person name="Kyrpides N."/>
            <person name="Mavromatis K."/>
            <person name="Ivanova N."/>
            <person name="Mikhailova N."/>
            <person name="Sims D."/>
            <person name="Meincke L."/>
            <person name="Brettin T."/>
            <person name="Detter J.C."/>
            <person name="Han C."/>
            <person name="Larimer F."/>
            <person name="Land M."/>
            <person name="Hauser L."/>
            <person name="Markowitz V."/>
            <person name="Cheng J.F."/>
            <person name="Hugenholtz P."/>
            <person name="Woyke T."/>
            <person name="Wu D."/>
            <person name="Eisen J.A."/>
        </authorList>
    </citation>
    <scope>NUCLEOTIDE SEQUENCE [LARGE SCALE GENOMIC DNA]</scope>
    <source>
        <strain evidence="11">ATCC 33386 / NCTC 11300</strain>
    </source>
</reference>
<dbReference type="SMART" id="SM00382">
    <property type="entry name" value="AAA"/>
    <property type="match status" value="1"/>
</dbReference>